<feature type="compositionally biased region" description="Polar residues" evidence="1">
    <location>
        <begin position="564"/>
        <end position="604"/>
    </location>
</feature>
<evidence type="ECO:0000313" key="3">
    <source>
        <dbReference type="Proteomes" id="UP000187013"/>
    </source>
</evidence>
<evidence type="ECO:0008006" key="4">
    <source>
        <dbReference type="Google" id="ProtNLM"/>
    </source>
</evidence>
<protein>
    <recommendedName>
        <fullName evidence="4">GLC7-interacting protein 4</fullName>
    </recommendedName>
</protein>
<dbReference type="InterPro" id="IPR026241">
    <property type="entry name" value="GIP4"/>
</dbReference>
<feature type="compositionally biased region" description="Low complexity" evidence="1">
    <location>
        <begin position="443"/>
        <end position="457"/>
    </location>
</feature>
<feature type="compositionally biased region" description="Low complexity" evidence="1">
    <location>
        <begin position="786"/>
        <end position="798"/>
    </location>
</feature>
<reference evidence="2 3" key="1">
    <citation type="submission" date="2016-08" db="EMBL/GenBank/DDBJ databases">
        <title>Draft genome sequence of allopolyploid Zygosaccharomyces rouxii.</title>
        <authorList>
            <person name="Watanabe J."/>
            <person name="Uehara K."/>
            <person name="Mogi Y."/>
            <person name="Tsukioka Y."/>
        </authorList>
    </citation>
    <scope>NUCLEOTIDE SEQUENCE [LARGE SCALE GENOMIC DNA]</scope>
    <source>
        <strain evidence="2 3">NBRC 110957</strain>
    </source>
</reference>
<sequence>MYAVAAAHATRPAKVKGTQHLDIYDVRIIQYRSAILRLSEAVRLLGVLGRTLEKKQDTGKTIIPLITYVLSLCEGPVFNMHPVLRKRFTLLSESKVSKQNEINPPITTSNVEYDVDFAPLVIDLSQLRESVYNSNLQWKLMGCLQTISQNALNIYEKKLKQVSMERTSKRTTEFPGKVIPLNYEAIDDILRPFEMELCLDWAVLINDREQDTSFKSLRKLQSQVLTRFLSNINDKVLPVIRTYFNQLQKACNGRNPAVANLRELPHWEFSVHRLYSYIYRVLCLLDVIISLTRQLWLPNKDDFYSLRSQLSSENVYSYKDVLEKIDAICNEPKRNVTGTIIAVLDSCSKPNLNISVESNTVSDIFTNSICKVTPILRNTLQSITSWLEVWKFVDNNHDSHEKLEKLNEEQLSNMLQERLFVDKLNQVEVQQKMSRLSPDIAPLTTGGLSRTGSTIRRSNSKRLSAPTSPSTSSNPTSPIKALPLMMSRNTPVDKPNTRGSNISSPQLSRRSSIVDIRISSPTSHSGSPQVSRRGSIADSRLAGSVLTKNTGDQKNPPRSPLANRVSNGRPRSSSLQSGHDEATNTSRKAALPSRSNSLQTSATVNQKRIQDNFAQLTRSGSINGLSNISGGPNGRKAQQSTRKPRTQTLNGNPPTSGRLGFKSASETSPLPEMEELGVDSNKDTESKYQHVEQNGNVSSLKDPSSPQKQAQQQQDQDTPSGNEQQGNEQHRQLQKQQQEKHGQEVPYEHQKSFDYKVSDEQKNLPSIREPEQEQLEEESEEKEQSSEPQPQNEQNAQQRNEHMPVQETDNLQSVQKKVRFAGVGPMTEDELAKPTRRGWYRKPAVLHYPPPPPQYLSQKFRLRQEGIAFRTSLREEKGKEPTNKRNSMVTAFDEIAPPTQRESVHHRFASKLREKLK</sequence>
<feature type="compositionally biased region" description="Low complexity" evidence="1">
    <location>
        <begin position="508"/>
        <end position="520"/>
    </location>
</feature>
<gene>
    <name evidence="2" type="ORF">ZYGR_0AK01820</name>
</gene>
<dbReference type="PRINTS" id="PR02082">
    <property type="entry name" value="GLC7IP4"/>
</dbReference>
<feature type="compositionally biased region" description="Polar residues" evidence="1">
    <location>
        <begin position="497"/>
        <end position="507"/>
    </location>
</feature>
<dbReference type="GO" id="GO:0019888">
    <property type="term" value="F:protein phosphatase regulator activity"/>
    <property type="evidence" value="ECO:0007669"/>
    <property type="project" value="InterPro"/>
</dbReference>
<feature type="compositionally biased region" description="Acidic residues" evidence="1">
    <location>
        <begin position="772"/>
        <end position="781"/>
    </location>
</feature>
<name>A0A1Q3ADG0_ZYGRO</name>
<accession>A0A1Q3ADG0</accession>
<feature type="compositionally biased region" description="Polar residues" evidence="1">
    <location>
        <begin position="691"/>
        <end position="701"/>
    </location>
</feature>
<feature type="region of interest" description="Disordered" evidence="1">
    <location>
        <begin position="898"/>
        <end position="917"/>
    </location>
</feature>
<feature type="compositionally biased region" description="Low complexity" evidence="1">
    <location>
        <begin position="702"/>
        <end position="720"/>
    </location>
</feature>
<dbReference type="GO" id="GO:0005737">
    <property type="term" value="C:cytoplasm"/>
    <property type="evidence" value="ECO:0007669"/>
    <property type="project" value="InterPro"/>
</dbReference>
<dbReference type="AlphaFoldDB" id="A0A1Q3ADG0"/>
<feature type="region of interest" description="Disordered" evidence="1">
    <location>
        <begin position="617"/>
        <end position="837"/>
    </location>
</feature>
<dbReference type="GO" id="GO:0008157">
    <property type="term" value="F:protein phosphatase 1 binding"/>
    <property type="evidence" value="ECO:0007669"/>
    <property type="project" value="InterPro"/>
</dbReference>
<feature type="compositionally biased region" description="Polar residues" evidence="1">
    <location>
        <begin position="521"/>
        <end position="532"/>
    </location>
</feature>
<proteinExistence type="predicted"/>
<dbReference type="OrthoDB" id="3973067at2759"/>
<evidence type="ECO:0000313" key="2">
    <source>
        <dbReference type="EMBL" id="GAV53680.1"/>
    </source>
</evidence>
<feature type="compositionally biased region" description="Low complexity" evidence="1">
    <location>
        <begin position="464"/>
        <end position="478"/>
    </location>
</feature>
<feature type="compositionally biased region" description="Basic and acidic residues" evidence="1">
    <location>
        <begin position="737"/>
        <end position="762"/>
    </location>
</feature>
<evidence type="ECO:0000256" key="1">
    <source>
        <dbReference type="SAM" id="MobiDB-lite"/>
    </source>
</evidence>
<feature type="compositionally biased region" description="Basic and acidic residues" evidence="1">
    <location>
        <begin position="680"/>
        <end position="690"/>
    </location>
</feature>
<feature type="region of interest" description="Disordered" evidence="1">
    <location>
        <begin position="438"/>
        <end position="604"/>
    </location>
</feature>
<comment type="caution">
    <text evidence="2">The sequence shown here is derived from an EMBL/GenBank/DDBJ whole genome shotgun (WGS) entry which is preliminary data.</text>
</comment>
<organism evidence="2 3">
    <name type="scientific">Zygosaccharomyces rouxii</name>
    <dbReference type="NCBI Taxonomy" id="4956"/>
    <lineage>
        <taxon>Eukaryota</taxon>
        <taxon>Fungi</taxon>
        <taxon>Dikarya</taxon>
        <taxon>Ascomycota</taxon>
        <taxon>Saccharomycotina</taxon>
        <taxon>Saccharomycetes</taxon>
        <taxon>Saccharomycetales</taxon>
        <taxon>Saccharomycetaceae</taxon>
        <taxon>Zygosaccharomyces</taxon>
    </lineage>
</organism>
<feature type="compositionally biased region" description="Polar residues" evidence="1">
    <location>
        <begin position="636"/>
        <end position="655"/>
    </location>
</feature>
<dbReference type="EMBL" id="BDGX01000037">
    <property type="protein sequence ID" value="GAV53680.1"/>
    <property type="molecule type" value="Genomic_DNA"/>
</dbReference>
<dbReference type="Proteomes" id="UP000187013">
    <property type="component" value="Unassembled WGS sequence"/>
</dbReference>
<feature type="compositionally biased region" description="Low complexity" evidence="1">
    <location>
        <begin position="619"/>
        <end position="630"/>
    </location>
</feature>